<dbReference type="STRING" id="67767.A0A0J7K3Y2"/>
<dbReference type="EMBL" id="LBMM01014878">
    <property type="protein sequence ID" value="KMQ85019.1"/>
    <property type="molecule type" value="Genomic_DNA"/>
</dbReference>
<dbReference type="AlphaFoldDB" id="A0A0J7K3Y2"/>
<protein>
    <submittedName>
        <fullName evidence="1">Reverse transcriptase</fullName>
    </submittedName>
</protein>
<gene>
    <name evidence="1" type="ORF">RF55_16727</name>
</gene>
<keyword evidence="2" id="KW-1185">Reference proteome</keyword>
<organism evidence="1 2">
    <name type="scientific">Lasius niger</name>
    <name type="common">Black garden ant</name>
    <dbReference type="NCBI Taxonomy" id="67767"/>
    <lineage>
        <taxon>Eukaryota</taxon>
        <taxon>Metazoa</taxon>
        <taxon>Ecdysozoa</taxon>
        <taxon>Arthropoda</taxon>
        <taxon>Hexapoda</taxon>
        <taxon>Insecta</taxon>
        <taxon>Pterygota</taxon>
        <taxon>Neoptera</taxon>
        <taxon>Endopterygota</taxon>
        <taxon>Hymenoptera</taxon>
        <taxon>Apocrita</taxon>
        <taxon>Aculeata</taxon>
        <taxon>Formicoidea</taxon>
        <taxon>Formicidae</taxon>
        <taxon>Formicinae</taxon>
        <taxon>Lasius</taxon>
        <taxon>Lasius</taxon>
    </lineage>
</organism>
<comment type="caution">
    <text evidence="1">The sequence shown here is derived from an EMBL/GenBank/DDBJ whole genome shotgun (WGS) entry which is preliminary data.</text>
</comment>
<proteinExistence type="predicted"/>
<keyword evidence="1" id="KW-0695">RNA-directed DNA polymerase</keyword>
<dbReference type="GO" id="GO:0003964">
    <property type="term" value="F:RNA-directed DNA polymerase activity"/>
    <property type="evidence" value="ECO:0007669"/>
    <property type="project" value="UniProtKB-KW"/>
</dbReference>
<keyword evidence="1" id="KW-0548">Nucleotidyltransferase</keyword>
<evidence type="ECO:0000313" key="2">
    <source>
        <dbReference type="Proteomes" id="UP000036403"/>
    </source>
</evidence>
<reference evidence="1 2" key="1">
    <citation type="submission" date="2015-04" db="EMBL/GenBank/DDBJ databases">
        <title>Lasius niger genome sequencing.</title>
        <authorList>
            <person name="Konorov E.A."/>
            <person name="Nikitin M.A."/>
            <person name="Kirill M.V."/>
            <person name="Chang P."/>
        </authorList>
    </citation>
    <scope>NUCLEOTIDE SEQUENCE [LARGE SCALE GENOMIC DNA]</scope>
    <source>
        <tissue evidence="1">Whole</tissue>
    </source>
</reference>
<dbReference type="Proteomes" id="UP000036403">
    <property type="component" value="Unassembled WGS sequence"/>
</dbReference>
<name>A0A0J7K3Y2_LASNI</name>
<accession>A0A0J7K3Y2</accession>
<keyword evidence="1" id="KW-0808">Transferase</keyword>
<dbReference type="OrthoDB" id="8195432at2759"/>
<dbReference type="PaxDb" id="67767-A0A0J7K3Y2"/>
<evidence type="ECO:0000313" key="1">
    <source>
        <dbReference type="EMBL" id="KMQ85019.1"/>
    </source>
</evidence>
<sequence length="141" mass="15848">MRINALPIKSKTSSRRPKDRLCRAGCNKPETLNHVLQQCHRTHGPRINRHDTVVSVIARALETTGYEVHVEPKIQTDIGMRKPDIVAKLEVTALIIDAQVVNDQISLDGAHARKIDYYNNINLVKEKYKVQNATLTSATLS</sequence>